<keyword evidence="10" id="KW-1185">Reference proteome</keyword>
<dbReference type="PANTHER" id="PTHR47756:SF2">
    <property type="entry name" value="BLL6612 PROTEIN"/>
    <property type="match status" value="1"/>
</dbReference>
<evidence type="ECO:0000256" key="1">
    <source>
        <dbReference type="ARBA" id="ARBA00010641"/>
    </source>
</evidence>
<dbReference type="NCBIfam" id="TIGR02937">
    <property type="entry name" value="sigma70-ECF"/>
    <property type="match status" value="1"/>
</dbReference>
<feature type="domain" description="DUF6596" evidence="8">
    <location>
        <begin position="173"/>
        <end position="266"/>
    </location>
</feature>
<evidence type="ECO:0000259" key="8">
    <source>
        <dbReference type="Pfam" id="PF20239"/>
    </source>
</evidence>
<feature type="domain" description="RNA polymerase sigma factor 70 region 4 type 2" evidence="7">
    <location>
        <begin position="104"/>
        <end position="155"/>
    </location>
</feature>
<comment type="similarity">
    <text evidence="1">Belongs to the sigma-70 factor family. ECF subfamily.</text>
</comment>
<name>A0A316F9D8_9ACTN</name>
<feature type="compositionally biased region" description="Pro residues" evidence="5">
    <location>
        <begin position="408"/>
        <end position="422"/>
    </location>
</feature>
<gene>
    <name evidence="9" type="ORF">BC793_112214</name>
</gene>
<keyword evidence="4" id="KW-0804">Transcription</keyword>
<evidence type="ECO:0000256" key="2">
    <source>
        <dbReference type="ARBA" id="ARBA00023015"/>
    </source>
</evidence>
<dbReference type="RefSeq" id="WP_109596832.1">
    <property type="nucleotide sequence ID" value="NZ_BONA01000029.1"/>
</dbReference>
<evidence type="ECO:0000256" key="5">
    <source>
        <dbReference type="SAM" id="MobiDB-lite"/>
    </source>
</evidence>
<evidence type="ECO:0000313" key="10">
    <source>
        <dbReference type="Proteomes" id="UP000245697"/>
    </source>
</evidence>
<dbReference type="SUPFAM" id="SSF88659">
    <property type="entry name" value="Sigma3 and sigma4 domains of RNA polymerase sigma factors"/>
    <property type="match status" value="1"/>
</dbReference>
<protein>
    <submittedName>
        <fullName evidence="9">RNA polymerase ECF family sigma subunit</fullName>
    </submittedName>
</protein>
<dbReference type="PANTHER" id="PTHR47756">
    <property type="entry name" value="BLL6612 PROTEIN-RELATED"/>
    <property type="match status" value="1"/>
</dbReference>
<accession>A0A316F9D8</accession>
<dbReference type="Gene3D" id="1.10.1740.10">
    <property type="match status" value="1"/>
</dbReference>
<dbReference type="InterPro" id="IPR014284">
    <property type="entry name" value="RNA_pol_sigma-70_dom"/>
</dbReference>
<evidence type="ECO:0000256" key="3">
    <source>
        <dbReference type="ARBA" id="ARBA00023082"/>
    </source>
</evidence>
<dbReference type="Pfam" id="PF08281">
    <property type="entry name" value="Sigma70_r4_2"/>
    <property type="match status" value="1"/>
</dbReference>
<feature type="region of interest" description="Disordered" evidence="5">
    <location>
        <begin position="386"/>
        <end position="422"/>
    </location>
</feature>
<dbReference type="Pfam" id="PF04542">
    <property type="entry name" value="Sigma70_r2"/>
    <property type="match status" value="1"/>
</dbReference>
<sequence length="422" mass="45475">MNKEIAAVYADGWGRIVATMIRFTGDWSLAEECTQEAFATALRVWPETGTPDQPLAWLTTVARRTAVDRLRRATVERAKLQEVAMEPAPWTADSEIPDDRLELMFTCCHPALNVEAQVALTLRGVAGMSTAEIARAFLVPEKTMGQRIFRAKQRIKQAGIPFRVPPGHLLPERLTAVLHVLYLLFNEGYSGSGELCREAIRIGRTLVGLMPDEPEAQGLLALMLVQDARRTARTGADGTLLSLDEQDRARWDRALIEEGAALCERALRRGKAGPFQLQAAIAVCHATAASVEETDWPQIAGLYEHLRRVTPGPVVDLNRAVAVAMASGPEAGLALVDAIDGLDGYHLLHATRADLLRRAGRNDEAAGSWRRALDLAPTEAERRLLTDRLAAAPAGSAVSGGPAASPRTAPPGAPPSAPRPGG</sequence>
<evidence type="ECO:0000256" key="4">
    <source>
        <dbReference type="ARBA" id="ARBA00023163"/>
    </source>
</evidence>
<dbReference type="InterPro" id="IPR046531">
    <property type="entry name" value="DUF6596"/>
</dbReference>
<dbReference type="Gene3D" id="1.10.10.10">
    <property type="entry name" value="Winged helix-like DNA-binding domain superfamily/Winged helix DNA-binding domain"/>
    <property type="match status" value="1"/>
</dbReference>
<evidence type="ECO:0000259" key="7">
    <source>
        <dbReference type="Pfam" id="PF08281"/>
    </source>
</evidence>
<comment type="caution">
    <text evidence="9">The sequence shown here is derived from an EMBL/GenBank/DDBJ whole genome shotgun (WGS) entry which is preliminary data.</text>
</comment>
<dbReference type="InterPro" id="IPR013324">
    <property type="entry name" value="RNA_pol_sigma_r3/r4-like"/>
</dbReference>
<dbReference type="SUPFAM" id="SSF88946">
    <property type="entry name" value="Sigma2 domain of RNA polymerase sigma factors"/>
    <property type="match status" value="1"/>
</dbReference>
<dbReference type="Pfam" id="PF20239">
    <property type="entry name" value="DUF6596"/>
    <property type="match status" value="1"/>
</dbReference>
<dbReference type="GO" id="GO:0006352">
    <property type="term" value="P:DNA-templated transcription initiation"/>
    <property type="evidence" value="ECO:0007669"/>
    <property type="project" value="InterPro"/>
</dbReference>
<dbReference type="InterPro" id="IPR036388">
    <property type="entry name" value="WH-like_DNA-bd_sf"/>
</dbReference>
<dbReference type="InterPro" id="IPR007627">
    <property type="entry name" value="RNA_pol_sigma70_r2"/>
</dbReference>
<dbReference type="GO" id="GO:0003677">
    <property type="term" value="F:DNA binding"/>
    <property type="evidence" value="ECO:0007669"/>
    <property type="project" value="InterPro"/>
</dbReference>
<organism evidence="9 10">
    <name type="scientific">Actinoplanes xinjiangensis</name>
    <dbReference type="NCBI Taxonomy" id="512350"/>
    <lineage>
        <taxon>Bacteria</taxon>
        <taxon>Bacillati</taxon>
        <taxon>Actinomycetota</taxon>
        <taxon>Actinomycetes</taxon>
        <taxon>Micromonosporales</taxon>
        <taxon>Micromonosporaceae</taxon>
        <taxon>Actinoplanes</taxon>
    </lineage>
</organism>
<evidence type="ECO:0000313" key="9">
    <source>
        <dbReference type="EMBL" id="PWK44339.1"/>
    </source>
</evidence>
<reference evidence="9 10" key="1">
    <citation type="submission" date="2018-05" db="EMBL/GenBank/DDBJ databases">
        <title>Genomic Encyclopedia of Archaeal and Bacterial Type Strains, Phase II (KMG-II): from individual species to whole genera.</title>
        <authorList>
            <person name="Goeker M."/>
        </authorList>
    </citation>
    <scope>NUCLEOTIDE SEQUENCE [LARGE SCALE GENOMIC DNA]</scope>
    <source>
        <strain evidence="9 10">DSM 45184</strain>
    </source>
</reference>
<keyword evidence="2" id="KW-0805">Transcription regulation</keyword>
<dbReference type="Proteomes" id="UP000245697">
    <property type="component" value="Unassembled WGS sequence"/>
</dbReference>
<keyword evidence="3" id="KW-0731">Sigma factor</keyword>
<proteinExistence type="inferred from homology"/>
<evidence type="ECO:0000259" key="6">
    <source>
        <dbReference type="Pfam" id="PF04542"/>
    </source>
</evidence>
<feature type="domain" description="RNA polymerase sigma-70 region 2" evidence="6">
    <location>
        <begin position="16"/>
        <end position="73"/>
    </location>
</feature>
<feature type="compositionally biased region" description="Low complexity" evidence="5">
    <location>
        <begin position="390"/>
        <end position="407"/>
    </location>
</feature>
<dbReference type="EMBL" id="QGGR01000012">
    <property type="protein sequence ID" value="PWK44339.1"/>
    <property type="molecule type" value="Genomic_DNA"/>
</dbReference>
<dbReference type="InterPro" id="IPR013249">
    <property type="entry name" value="RNA_pol_sigma70_r4_t2"/>
</dbReference>
<dbReference type="AlphaFoldDB" id="A0A316F9D8"/>
<dbReference type="InterPro" id="IPR013325">
    <property type="entry name" value="RNA_pol_sigma_r2"/>
</dbReference>
<dbReference type="GO" id="GO:0016987">
    <property type="term" value="F:sigma factor activity"/>
    <property type="evidence" value="ECO:0007669"/>
    <property type="project" value="UniProtKB-KW"/>
</dbReference>
<dbReference type="OrthoDB" id="3206561at2"/>